<evidence type="ECO:0000313" key="1">
    <source>
        <dbReference type="EMBL" id="KAG7051112.1"/>
    </source>
</evidence>
<dbReference type="AlphaFoldDB" id="A0A9P7R885"/>
<dbReference type="OrthoDB" id="4837868at2759"/>
<name>A0A9P7R885_9PEZI</name>
<protein>
    <recommendedName>
        <fullName evidence="3">BTB domain-containing protein</fullName>
    </recommendedName>
</protein>
<gene>
    <name evidence="1" type="ORF">JMJ77_001739</name>
</gene>
<sequence length="378" mass="43344">MAPKNQIANNPIVGSQPHKDTFASSKITFDDWKAPPLPSIRLPEPSGLPSIKLLKFSGTDNLSRAVKFKLSPDEALDMNAVPDGYALLKVTGRSPLKTQVFQVRMKTLSDASVRWAQEFKDSPDQRVWEIRARPEFISDLMTILHSGLLPYGPRRSFQDILALCYLARQHLIMDRVRRELNSLLHASTAMNNQELWYILLAAQPLCCDNQSIGHLAFNILVWRQAGSFHPLRETQFLEEDHLFHGEEHKVIGEAFPFSTPDMQELRTSLARQLFEAANMVDPDLGMTIFLHREGIRARSPWEILTYLQQFCHIKFPKLPLGSGEWSFEAVLNQESVRMAVVRDDIDDRSHELHGWRLWSVLRGIWLHITEISNEYVLS</sequence>
<proteinExistence type="predicted"/>
<dbReference type="Proteomes" id="UP000699042">
    <property type="component" value="Unassembled WGS sequence"/>
</dbReference>
<keyword evidence="2" id="KW-1185">Reference proteome</keyword>
<organism evidence="1 2">
    <name type="scientific">Colletotrichum scovillei</name>
    <dbReference type="NCBI Taxonomy" id="1209932"/>
    <lineage>
        <taxon>Eukaryota</taxon>
        <taxon>Fungi</taxon>
        <taxon>Dikarya</taxon>
        <taxon>Ascomycota</taxon>
        <taxon>Pezizomycotina</taxon>
        <taxon>Sordariomycetes</taxon>
        <taxon>Hypocreomycetidae</taxon>
        <taxon>Glomerellales</taxon>
        <taxon>Glomerellaceae</taxon>
        <taxon>Colletotrichum</taxon>
        <taxon>Colletotrichum acutatum species complex</taxon>
    </lineage>
</organism>
<evidence type="ECO:0000313" key="2">
    <source>
        <dbReference type="Proteomes" id="UP000699042"/>
    </source>
</evidence>
<comment type="caution">
    <text evidence="1">The sequence shown here is derived from an EMBL/GenBank/DDBJ whole genome shotgun (WGS) entry which is preliminary data.</text>
</comment>
<accession>A0A9P7R885</accession>
<dbReference type="EMBL" id="JAESDN010000004">
    <property type="protein sequence ID" value="KAG7051112.1"/>
    <property type="molecule type" value="Genomic_DNA"/>
</dbReference>
<reference evidence="1" key="1">
    <citation type="submission" date="2021-05" db="EMBL/GenBank/DDBJ databases">
        <title>Comparative genomics of three Colletotrichum scovillei strains and genetic complementation revealed genes involved fungal growth and virulence on chili pepper.</title>
        <authorList>
            <person name="Hsieh D.-K."/>
            <person name="Chuang S.-C."/>
            <person name="Chen C.-Y."/>
            <person name="Chao Y.-T."/>
            <person name="Lu M.-Y.J."/>
            <person name="Lee M.-H."/>
            <person name="Shih M.-C."/>
        </authorList>
    </citation>
    <scope>NUCLEOTIDE SEQUENCE</scope>
    <source>
        <strain evidence="1">Coll-153</strain>
    </source>
</reference>
<evidence type="ECO:0008006" key="3">
    <source>
        <dbReference type="Google" id="ProtNLM"/>
    </source>
</evidence>